<proteinExistence type="predicted"/>
<gene>
    <name evidence="1" type="ORF">SAMN04488541_1004116</name>
</gene>
<dbReference type="EMBL" id="FONY01000004">
    <property type="protein sequence ID" value="SFE64131.1"/>
    <property type="molecule type" value="Genomic_DNA"/>
</dbReference>
<evidence type="ECO:0000313" key="1">
    <source>
        <dbReference type="EMBL" id="SFE64131.1"/>
    </source>
</evidence>
<dbReference type="AlphaFoldDB" id="A0A1I2C6Y4"/>
<name>A0A1I2C6Y4_9BACT</name>
<protein>
    <submittedName>
        <fullName evidence="1">Uncharacterized protein</fullName>
    </submittedName>
</protein>
<evidence type="ECO:0000313" key="2">
    <source>
        <dbReference type="Proteomes" id="UP000199513"/>
    </source>
</evidence>
<organism evidence="1 2">
    <name type="scientific">Thermoflexibacter ruber</name>
    <dbReference type="NCBI Taxonomy" id="1003"/>
    <lineage>
        <taxon>Bacteria</taxon>
        <taxon>Pseudomonadati</taxon>
        <taxon>Bacteroidota</taxon>
        <taxon>Cytophagia</taxon>
        <taxon>Cytophagales</taxon>
        <taxon>Thermoflexibacteraceae</taxon>
        <taxon>Thermoflexibacter</taxon>
    </lineage>
</organism>
<sequence>MSKIATLCQKAIAYTFFIMLLLFSLSVQSQSKVFVSQDKNLNGNQKIDYYYAYGASEDELASIMEDRLYERGITSPKPSSHVSTSQKGYGIIIQSAYTSESGKVLIAHGVALGCKNSEDAKRKALEDLQKSNPEWKPMAKFEVVAKFEDK</sequence>
<accession>A0A1I2C6Y4</accession>
<dbReference type="STRING" id="1003.SAMN04488541_1004116"/>
<dbReference type="Proteomes" id="UP000199513">
    <property type="component" value="Unassembled WGS sequence"/>
</dbReference>
<reference evidence="1 2" key="1">
    <citation type="submission" date="2016-10" db="EMBL/GenBank/DDBJ databases">
        <authorList>
            <person name="de Groot N.N."/>
        </authorList>
    </citation>
    <scope>NUCLEOTIDE SEQUENCE [LARGE SCALE GENOMIC DNA]</scope>
    <source>
        <strain>GEY</strain>
        <strain evidence="2">DSM 9560</strain>
    </source>
</reference>
<keyword evidence="2" id="KW-1185">Reference proteome</keyword>